<comment type="caution">
    <text evidence="2">The sequence shown here is derived from an EMBL/GenBank/DDBJ whole genome shotgun (WGS) entry which is preliminary data.</text>
</comment>
<dbReference type="Proteomes" id="UP001642484">
    <property type="component" value="Unassembled WGS sequence"/>
</dbReference>
<feature type="compositionally biased region" description="Polar residues" evidence="1">
    <location>
        <begin position="253"/>
        <end position="267"/>
    </location>
</feature>
<reference evidence="2 3" key="1">
    <citation type="submission" date="2024-02" db="EMBL/GenBank/DDBJ databases">
        <authorList>
            <person name="Chen Y."/>
            <person name="Shah S."/>
            <person name="Dougan E. K."/>
            <person name="Thang M."/>
            <person name="Chan C."/>
        </authorList>
    </citation>
    <scope>NUCLEOTIDE SEQUENCE [LARGE SCALE GENOMIC DNA]</scope>
</reference>
<proteinExistence type="predicted"/>
<organism evidence="2 3">
    <name type="scientific">Durusdinium trenchii</name>
    <dbReference type="NCBI Taxonomy" id="1381693"/>
    <lineage>
        <taxon>Eukaryota</taxon>
        <taxon>Sar</taxon>
        <taxon>Alveolata</taxon>
        <taxon>Dinophyceae</taxon>
        <taxon>Suessiales</taxon>
        <taxon>Symbiodiniaceae</taxon>
        <taxon>Durusdinium</taxon>
    </lineage>
</organism>
<sequence>MAPKKEKTATKKAIPAEEKYDWRTREHQVHHALGNTWKLFRAGPLHQDTSKQIEEKKPAKGSVALVNKKIGYDAQERSIMDQLKMVQAKKEQWLKTQVAKDANFKENDQSKGHGKGYTHGKGQGRAIPQQKTPVALIAEDMSHTPGQPTPAGAGHGPEAKVEPAKKVKKKAAEQGSEIPDPKDPTWLEIRQRTSGRPRAVEPLEKQLTNLAAEKLRRDLQGAKPRRLRHSAPPKSEGIPGSRLGKITEGVESDTVSSLAAQKATTSPLPHVRDEDCLPGEPVLIRYS</sequence>
<feature type="region of interest" description="Disordered" evidence="1">
    <location>
        <begin position="102"/>
        <end position="127"/>
    </location>
</feature>
<name>A0ABP0KPG5_9DINO</name>
<gene>
    <name evidence="2" type="ORF">CCMP2556_LOCUS16990</name>
</gene>
<feature type="region of interest" description="Disordered" evidence="1">
    <location>
        <begin position="141"/>
        <end position="287"/>
    </location>
</feature>
<feature type="compositionally biased region" description="Basic and acidic residues" evidence="1">
    <location>
        <begin position="102"/>
        <end position="111"/>
    </location>
</feature>
<accession>A0ABP0KPG5</accession>
<feature type="compositionally biased region" description="Basic and acidic residues" evidence="1">
    <location>
        <begin position="179"/>
        <end position="191"/>
    </location>
</feature>
<keyword evidence="3" id="KW-1185">Reference proteome</keyword>
<evidence type="ECO:0000313" key="3">
    <source>
        <dbReference type="Proteomes" id="UP001642484"/>
    </source>
</evidence>
<protein>
    <submittedName>
        <fullName evidence="2">Uncharacterized protein</fullName>
    </submittedName>
</protein>
<dbReference type="EMBL" id="CAXAMN010009247">
    <property type="protein sequence ID" value="CAK9028115.1"/>
    <property type="molecule type" value="Genomic_DNA"/>
</dbReference>
<evidence type="ECO:0000313" key="2">
    <source>
        <dbReference type="EMBL" id="CAK9028115.1"/>
    </source>
</evidence>
<evidence type="ECO:0000256" key="1">
    <source>
        <dbReference type="SAM" id="MobiDB-lite"/>
    </source>
</evidence>